<evidence type="ECO:0000313" key="1">
    <source>
        <dbReference type="EMBL" id="KAE9544050.1"/>
    </source>
</evidence>
<accession>A0A6G0U5J8</accession>
<dbReference type="EMBL" id="VYZN01000003">
    <property type="protein sequence ID" value="KAE9544050.1"/>
    <property type="molecule type" value="Genomic_DNA"/>
</dbReference>
<keyword evidence="2" id="KW-1185">Reference proteome</keyword>
<dbReference type="AlphaFoldDB" id="A0A6G0U5J8"/>
<protein>
    <submittedName>
        <fullName evidence="1">Uncharacterized protein</fullName>
    </submittedName>
</protein>
<dbReference type="Proteomes" id="UP000475862">
    <property type="component" value="Unassembled WGS sequence"/>
</dbReference>
<sequence>MIDRGLQFTQYLPTFILQTLSVIRKHFIKFAFLGGACTKLAFLMDNKVHGRTKLFLFKQISPLLADGYNILYSSVSAQKVAISRSIKLKKSLVSSQNIILMQCPMHVNRNYSTSMTITLSQIRQRQQFNYKLSLLFDSCIGCNTWTVDHLAKTFQQLLTVVIKVSVHFIDGLVLDNPQRTISVTDQSFVVRYNYDTLITNVDKINYHELCRSTKVMYKNMLI</sequence>
<proteinExistence type="predicted"/>
<gene>
    <name evidence="1" type="ORF">AGLY_001739</name>
</gene>
<reference evidence="1 2" key="1">
    <citation type="submission" date="2019-08" db="EMBL/GenBank/DDBJ databases">
        <title>The genome of the soybean aphid Biotype 1, its phylome, world population structure and adaptation to the North American continent.</title>
        <authorList>
            <person name="Giordano R."/>
            <person name="Donthu R.K."/>
            <person name="Hernandez A.G."/>
            <person name="Wright C.L."/>
            <person name="Zimin A.V."/>
        </authorList>
    </citation>
    <scope>NUCLEOTIDE SEQUENCE [LARGE SCALE GENOMIC DNA]</scope>
    <source>
        <tissue evidence="1">Whole aphids</tissue>
    </source>
</reference>
<evidence type="ECO:0000313" key="2">
    <source>
        <dbReference type="Proteomes" id="UP000475862"/>
    </source>
</evidence>
<organism evidence="1 2">
    <name type="scientific">Aphis glycines</name>
    <name type="common">Soybean aphid</name>
    <dbReference type="NCBI Taxonomy" id="307491"/>
    <lineage>
        <taxon>Eukaryota</taxon>
        <taxon>Metazoa</taxon>
        <taxon>Ecdysozoa</taxon>
        <taxon>Arthropoda</taxon>
        <taxon>Hexapoda</taxon>
        <taxon>Insecta</taxon>
        <taxon>Pterygota</taxon>
        <taxon>Neoptera</taxon>
        <taxon>Paraneoptera</taxon>
        <taxon>Hemiptera</taxon>
        <taxon>Sternorrhyncha</taxon>
        <taxon>Aphidomorpha</taxon>
        <taxon>Aphidoidea</taxon>
        <taxon>Aphididae</taxon>
        <taxon>Aphidini</taxon>
        <taxon>Aphis</taxon>
        <taxon>Aphis</taxon>
    </lineage>
</organism>
<comment type="caution">
    <text evidence="1">The sequence shown here is derived from an EMBL/GenBank/DDBJ whole genome shotgun (WGS) entry which is preliminary data.</text>
</comment>
<name>A0A6G0U5J8_APHGL</name>